<feature type="signal peptide" evidence="6">
    <location>
        <begin position="1"/>
        <end position="22"/>
    </location>
</feature>
<keyword evidence="7" id="KW-1185">Reference proteome</keyword>
<evidence type="ECO:0000313" key="8">
    <source>
        <dbReference type="RefSeq" id="XP_028988378.1"/>
    </source>
</evidence>
<feature type="transmembrane region" description="Helical" evidence="5">
    <location>
        <begin position="222"/>
        <end position="243"/>
    </location>
</feature>
<dbReference type="RefSeq" id="XP_028988378.1">
    <property type="nucleotide sequence ID" value="XM_029132545.3"/>
</dbReference>
<dbReference type="PANTHER" id="PTHR12080">
    <property type="entry name" value="SIGNALING LYMPHOCYTIC ACTIVATION MOLECULE"/>
    <property type="match status" value="1"/>
</dbReference>
<evidence type="ECO:0000256" key="4">
    <source>
        <dbReference type="ARBA" id="ARBA00023180"/>
    </source>
</evidence>
<keyword evidence="4" id="KW-0325">Glycoprotein</keyword>
<evidence type="ECO:0000256" key="2">
    <source>
        <dbReference type="ARBA" id="ARBA00022729"/>
    </source>
</evidence>
<keyword evidence="2 6" id="KW-0732">Signal</keyword>
<dbReference type="KEGG" id="bspl:114844878"/>
<dbReference type="Proteomes" id="UP000515150">
    <property type="component" value="Chromosome 17"/>
</dbReference>
<keyword evidence="3 5" id="KW-0472">Membrane</keyword>
<dbReference type="SUPFAM" id="SSF48726">
    <property type="entry name" value="Immunoglobulin"/>
    <property type="match status" value="1"/>
</dbReference>
<evidence type="ECO:0000256" key="5">
    <source>
        <dbReference type="SAM" id="Phobius"/>
    </source>
</evidence>
<evidence type="ECO:0000256" key="1">
    <source>
        <dbReference type="ARBA" id="ARBA00004370"/>
    </source>
</evidence>
<protein>
    <submittedName>
        <fullName evidence="8">Uncharacterized protein LOC114844878</fullName>
    </submittedName>
</protein>
<name>A0A6P7L160_BETSP</name>
<dbReference type="OrthoDB" id="8955135at2759"/>
<dbReference type="InterPro" id="IPR015631">
    <property type="entry name" value="CD2/SLAM_rcpt"/>
</dbReference>
<evidence type="ECO:0000256" key="3">
    <source>
        <dbReference type="ARBA" id="ARBA00023136"/>
    </source>
</evidence>
<dbReference type="InParanoid" id="A0A6P7L160"/>
<comment type="subcellular location">
    <subcellularLocation>
        <location evidence="1">Membrane</location>
    </subcellularLocation>
</comment>
<dbReference type="AlphaFoldDB" id="A0A6P7L160"/>
<feature type="chain" id="PRO_5027878163" evidence="6">
    <location>
        <begin position="23"/>
        <end position="321"/>
    </location>
</feature>
<dbReference type="Gene3D" id="2.60.40.10">
    <property type="entry name" value="Immunoglobulins"/>
    <property type="match status" value="1"/>
</dbReference>
<keyword evidence="5" id="KW-0812">Transmembrane</keyword>
<dbReference type="InterPro" id="IPR036179">
    <property type="entry name" value="Ig-like_dom_sf"/>
</dbReference>
<reference evidence="8" key="1">
    <citation type="submission" date="2025-08" db="UniProtKB">
        <authorList>
            <consortium name="RefSeq"/>
        </authorList>
    </citation>
    <scope>IDENTIFICATION</scope>
</reference>
<organism evidence="7 8">
    <name type="scientific">Betta splendens</name>
    <name type="common">Siamese fighting fish</name>
    <dbReference type="NCBI Taxonomy" id="158456"/>
    <lineage>
        <taxon>Eukaryota</taxon>
        <taxon>Metazoa</taxon>
        <taxon>Chordata</taxon>
        <taxon>Craniata</taxon>
        <taxon>Vertebrata</taxon>
        <taxon>Euteleostomi</taxon>
        <taxon>Actinopterygii</taxon>
        <taxon>Neopterygii</taxon>
        <taxon>Teleostei</taxon>
        <taxon>Neoteleostei</taxon>
        <taxon>Acanthomorphata</taxon>
        <taxon>Anabantaria</taxon>
        <taxon>Anabantiformes</taxon>
        <taxon>Anabantoidei</taxon>
        <taxon>Osphronemidae</taxon>
        <taxon>Betta</taxon>
    </lineage>
</organism>
<dbReference type="GeneID" id="114844878"/>
<gene>
    <name evidence="8" type="primary">LOC114844878</name>
</gene>
<keyword evidence="5" id="KW-1133">Transmembrane helix</keyword>
<dbReference type="InterPro" id="IPR013783">
    <property type="entry name" value="Ig-like_fold"/>
</dbReference>
<evidence type="ECO:0000256" key="6">
    <source>
        <dbReference type="SAM" id="SignalP"/>
    </source>
</evidence>
<accession>A0A6P7L160</accession>
<dbReference type="GO" id="GO:0016020">
    <property type="term" value="C:membrane"/>
    <property type="evidence" value="ECO:0007669"/>
    <property type="project" value="UniProtKB-SubCell"/>
</dbReference>
<sequence length="321" mass="35168">MNLVLQCVILLFLSFQYEASRAVTSVFVKKGYDVQLDVKEDDVPEDFLFFAWKFNGTNNLVSFASNGKPKVSNIYTGRVEFLNYTVKLKNVQETDSGVYTAVFTEDKDQTAAIYSVTVQAPVSPVNLTVDSVSSSSDSCNLTVTCRTQDSHISTTFTCVNQTCSEDGDGSKATTSAADLRVYLENDSINCNHSNQVSWTTNQGAPEIQSFCYQQAKESRSHVAVFVFVPIVIIIGIIIAGLCYMKNRKKKIFTVENTVYAVTNVPTGQTQQRFSVSDNSNLPSNSTYCFVGSHAGSSRSETSHALPQSVYALVEGPGAHHP</sequence>
<dbReference type="PANTHER" id="PTHR12080:SF80">
    <property type="entry name" value="IMMUNOGLOBULIN V-SET DOMAIN-CONTAINING PROTEIN"/>
    <property type="match status" value="1"/>
</dbReference>
<evidence type="ECO:0000313" key="7">
    <source>
        <dbReference type="Proteomes" id="UP000515150"/>
    </source>
</evidence>
<proteinExistence type="predicted"/>